<keyword evidence="4 6" id="KW-1133">Transmembrane helix</keyword>
<evidence type="ECO:0000256" key="6">
    <source>
        <dbReference type="SAM" id="Phobius"/>
    </source>
</evidence>
<keyword evidence="3 6" id="KW-0812">Transmembrane</keyword>
<dbReference type="AlphaFoldDB" id="A0A2A4FUT6"/>
<organism evidence="8 9">
    <name type="scientific">Rhizorhabdus dicambivorans</name>
    <dbReference type="NCBI Taxonomy" id="1850238"/>
    <lineage>
        <taxon>Bacteria</taxon>
        <taxon>Pseudomonadati</taxon>
        <taxon>Pseudomonadota</taxon>
        <taxon>Alphaproteobacteria</taxon>
        <taxon>Sphingomonadales</taxon>
        <taxon>Sphingomonadaceae</taxon>
        <taxon>Rhizorhabdus</taxon>
    </lineage>
</organism>
<feature type="transmembrane region" description="Helical" evidence="6">
    <location>
        <begin position="64"/>
        <end position="83"/>
    </location>
</feature>
<evidence type="ECO:0000256" key="3">
    <source>
        <dbReference type="ARBA" id="ARBA00022692"/>
    </source>
</evidence>
<feature type="transmembrane region" description="Helical" evidence="6">
    <location>
        <begin position="21"/>
        <end position="41"/>
    </location>
</feature>
<feature type="transmembrane region" description="Helical" evidence="6">
    <location>
        <begin position="287"/>
        <end position="308"/>
    </location>
</feature>
<feature type="transmembrane region" description="Helical" evidence="6">
    <location>
        <begin position="95"/>
        <end position="117"/>
    </location>
</feature>
<keyword evidence="9" id="KW-1185">Reference proteome</keyword>
<feature type="transmembrane region" description="Helical" evidence="6">
    <location>
        <begin position="320"/>
        <end position="340"/>
    </location>
</feature>
<evidence type="ECO:0000256" key="5">
    <source>
        <dbReference type="ARBA" id="ARBA00023136"/>
    </source>
</evidence>
<comment type="subcellular location">
    <subcellularLocation>
        <location evidence="1">Membrane</location>
        <topology evidence="1">Multi-pass membrane protein</topology>
    </subcellularLocation>
</comment>
<keyword evidence="2" id="KW-0813">Transport</keyword>
<dbReference type="EMBL" id="NWUF01000007">
    <property type="protein sequence ID" value="PCE42541.1"/>
    <property type="molecule type" value="Genomic_DNA"/>
</dbReference>
<dbReference type="Pfam" id="PF07690">
    <property type="entry name" value="MFS_1"/>
    <property type="match status" value="1"/>
</dbReference>
<dbReference type="PANTHER" id="PTHR23505:SF79">
    <property type="entry name" value="PROTEIN SPINSTER"/>
    <property type="match status" value="1"/>
</dbReference>
<evidence type="ECO:0000256" key="2">
    <source>
        <dbReference type="ARBA" id="ARBA00022448"/>
    </source>
</evidence>
<protein>
    <submittedName>
        <fullName evidence="8">MFS transporter</fullName>
    </submittedName>
</protein>
<dbReference type="GO" id="GO:0016020">
    <property type="term" value="C:membrane"/>
    <property type="evidence" value="ECO:0007669"/>
    <property type="project" value="UniProtKB-SubCell"/>
</dbReference>
<comment type="caution">
    <text evidence="8">The sequence shown here is derived from an EMBL/GenBank/DDBJ whole genome shotgun (WGS) entry which is preliminary data.</text>
</comment>
<dbReference type="PROSITE" id="PS50850">
    <property type="entry name" value="MFS"/>
    <property type="match status" value="1"/>
</dbReference>
<feature type="transmembrane region" description="Helical" evidence="6">
    <location>
        <begin position="381"/>
        <end position="402"/>
    </location>
</feature>
<evidence type="ECO:0000256" key="4">
    <source>
        <dbReference type="ARBA" id="ARBA00022989"/>
    </source>
</evidence>
<feature type="transmembrane region" description="Helical" evidence="6">
    <location>
        <begin position="249"/>
        <end position="267"/>
    </location>
</feature>
<dbReference type="CDD" id="cd17328">
    <property type="entry name" value="MFS_spinster_like"/>
    <property type="match status" value="1"/>
</dbReference>
<dbReference type="InterPro" id="IPR011701">
    <property type="entry name" value="MFS"/>
</dbReference>
<dbReference type="GO" id="GO:0022857">
    <property type="term" value="F:transmembrane transporter activity"/>
    <property type="evidence" value="ECO:0007669"/>
    <property type="project" value="InterPro"/>
</dbReference>
<gene>
    <name evidence="8" type="ORF">COO09_08970</name>
</gene>
<feature type="transmembrane region" description="Helical" evidence="6">
    <location>
        <begin position="195"/>
        <end position="217"/>
    </location>
</feature>
<sequence length="460" mass="48528">MKLPPTTRPAPVPADDAPYPPAGASWLLVAMLMAAYVVSFLDRNVLSLLVEPIKRDLDLTDTEISLLQGLAFTILYVTASVPMGRIVDLRRRTRVAATGIAFWSMMTAGCGLVRSFLGLFACRVGVGLGEAALAPAAYSLLADSFPPKRRGIALAVFATGLYVGSGLALVIGGIVTGLVKDGTDIVLPIVGAVRGWQAVFLVVALPGLIMTPLILLLPEPPRRGTWAKGGTAIPLGQVVAYFRQNGRTLACLIFCHGLIATAVYAVQGWVPTLFIRVYGWSAPEIGHAYGLILVLCGSAGIIVGGLLGDWSRTRFENGRVRIQASAGALMLPFAVAFPLMPTPELALAMLAPLTFFGTFTSVTVTPALLEIMPNRMRGTATATSLAVSNVCGIGFGTTAVALFTDFVLHDEKSIWISLAVVPPVALIGSALLGAGALGSYRQSLRNEAFWTSSQRNIDHA</sequence>
<keyword evidence="5 6" id="KW-0472">Membrane</keyword>
<feature type="domain" description="Major facilitator superfamily (MFS) profile" evidence="7">
    <location>
        <begin position="28"/>
        <end position="437"/>
    </location>
</feature>
<proteinExistence type="predicted"/>
<feature type="transmembrane region" description="Helical" evidence="6">
    <location>
        <begin position="414"/>
        <end position="437"/>
    </location>
</feature>
<evidence type="ECO:0000259" key="7">
    <source>
        <dbReference type="PROSITE" id="PS50850"/>
    </source>
</evidence>
<reference evidence="8 9" key="1">
    <citation type="submission" date="2017-09" db="EMBL/GenBank/DDBJ databases">
        <title>The Catabolism of 3,6-Dichlorosalicylic acid is Initiated by the Cytochrome P450 Monooxygenase DsmABC in Rhizorhabdus dicambivorans Ndbn-20.</title>
        <authorList>
            <person name="Na L."/>
        </authorList>
    </citation>
    <scope>NUCLEOTIDE SEQUENCE [LARGE SCALE GENOMIC DNA]</scope>
    <source>
        <strain evidence="8 9">Ndbn-20m</strain>
    </source>
</reference>
<dbReference type="OrthoDB" id="7187764at2"/>
<feature type="transmembrane region" description="Helical" evidence="6">
    <location>
        <begin position="153"/>
        <end position="175"/>
    </location>
</feature>
<dbReference type="InterPro" id="IPR044770">
    <property type="entry name" value="MFS_spinster-like"/>
</dbReference>
<accession>A0A2A4FUT6</accession>
<dbReference type="KEGG" id="rdi:CMV14_07110"/>
<dbReference type="PANTHER" id="PTHR23505">
    <property type="entry name" value="SPINSTER"/>
    <property type="match status" value="1"/>
</dbReference>
<dbReference type="SUPFAM" id="SSF103473">
    <property type="entry name" value="MFS general substrate transporter"/>
    <property type="match status" value="1"/>
</dbReference>
<name>A0A2A4FUT6_9SPHN</name>
<evidence type="ECO:0000313" key="8">
    <source>
        <dbReference type="EMBL" id="PCE42541.1"/>
    </source>
</evidence>
<dbReference type="InterPro" id="IPR036259">
    <property type="entry name" value="MFS_trans_sf"/>
</dbReference>
<dbReference type="Gene3D" id="1.20.1250.20">
    <property type="entry name" value="MFS general substrate transporter like domains"/>
    <property type="match status" value="1"/>
</dbReference>
<evidence type="ECO:0000256" key="1">
    <source>
        <dbReference type="ARBA" id="ARBA00004141"/>
    </source>
</evidence>
<feature type="transmembrane region" description="Helical" evidence="6">
    <location>
        <begin position="346"/>
        <end position="369"/>
    </location>
</feature>
<dbReference type="InterPro" id="IPR020846">
    <property type="entry name" value="MFS_dom"/>
</dbReference>
<dbReference type="Proteomes" id="UP000218934">
    <property type="component" value="Unassembled WGS sequence"/>
</dbReference>
<evidence type="ECO:0000313" key="9">
    <source>
        <dbReference type="Proteomes" id="UP000218934"/>
    </source>
</evidence>